<evidence type="ECO:0000313" key="4">
    <source>
        <dbReference type="EMBL" id="CDH24567.1"/>
    </source>
</evidence>
<dbReference type="Proteomes" id="UP000028493">
    <property type="component" value="Unassembled WGS sequence"/>
</dbReference>
<proteinExistence type="predicted"/>
<keyword evidence="1" id="KW-0175">Coiled coil</keyword>
<name>A0A077PV68_XENBV</name>
<feature type="coiled-coil region" evidence="1">
    <location>
        <begin position="81"/>
        <end position="108"/>
    </location>
</feature>
<gene>
    <name evidence="4" type="ORF">XBKB1_2970016</name>
</gene>
<feature type="transmembrane region" description="Helical" evidence="3">
    <location>
        <begin position="48"/>
        <end position="71"/>
    </location>
</feature>
<dbReference type="EMBL" id="CBSZ010000220">
    <property type="protein sequence ID" value="CDH24567.1"/>
    <property type="molecule type" value="Genomic_DNA"/>
</dbReference>
<keyword evidence="3" id="KW-0812">Transmembrane</keyword>
<feature type="compositionally biased region" description="Basic and acidic residues" evidence="2">
    <location>
        <begin position="164"/>
        <end position="175"/>
    </location>
</feature>
<evidence type="ECO:0000256" key="2">
    <source>
        <dbReference type="SAM" id="MobiDB-lite"/>
    </source>
</evidence>
<feature type="region of interest" description="Disordered" evidence="2">
    <location>
        <begin position="154"/>
        <end position="203"/>
    </location>
</feature>
<feature type="compositionally biased region" description="Basic and acidic residues" evidence="2">
    <location>
        <begin position="192"/>
        <end position="203"/>
    </location>
</feature>
<keyword evidence="3" id="KW-0472">Membrane</keyword>
<dbReference type="RefSeq" id="WP_038196910.1">
    <property type="nucleotide sequence ID" value="NZ_CAWLXS010000289.1"/>
</dbReference>
<keyword evidence="3" id="KW-1133">Transmembrane helix</keyword>
<dbReference type="HOGENOM" id="CLU_096832_0_0_6"/>
<organism evidence="4">
    <name type="scientific">Xenorhabdus bovienii str. kraussei Becker Underwood</name>
    <dbReference type="NCBI Taxonomy" id="1398204"/>
    <lineage>
        <taxon>Bacteria</taxon>
        <taxon>Pseudomonadati</taxon>
        <taxon>Pseudomonadota</taxon>
        <taxon>Gammaproteobacteria</taxon>
        <taxon>Enterobacterales</taxon>
        <taxon>Morganellaceae</taxon>
        <taxon>Xenorhabdus</taxon>
    </lineage>
</organism>
<evidence type="ECO:0000256" key="1">
    <source>
        <dbReference type="SAM" id="Coils"/>
    </source>
</evidence>
<evidence type="ECO:0000256" key="3">
    <source>
        <dbReference type="SAM" id="Phobius"/>
    </source>
</evidence>
<protein>
    <submittedName>
        <fullName evidence="4">Uncharacterized protein</fullName>
    </submittedName>
</protein>
<comment type="caution">
    <text evidence="4">The sequence shown here is derived from an EMBL/GenBank/DDBJ whole genome shotgun (WGS) entry which is preliminary data.</text>
</comment>
<dbReference type="AlphaFoldDB" id="A0A077PV68"/>
<reference evidence="4" key="1">
    <citation type="submission" date="2013-07" db="EMBL/GenBank/DDBJ databases">
        <title>Sub-species coevolution in mutualistic symbiosis.</title>
        <authorList>
            <person name="Murfin K."/>
            <person name="Klassen J."/>
            <person name="Lee M."/>
            <person name="Forst S."/>
            <person name="Stock P."/>
            <person name="Goodrich-Blair H."/>
        </authorList>
    </citation>
    <scope>NUCLEOTIDE SEQUENCE [LARGE SCALE GENOMIC DNA]</scope>
    <source>
        <strain evidence="4">Kraussei Becker Underwood</strain>
    </source>
</reference>
<sequence>MKWRVMTGLAFLLVLSVVSFGVYASMNDLIVGILTENDRFRVIAQGFAVVIHFWPVALAGAVLGGVLTLMVSSPAFSTVQNVDHENQRRYYRQQAEAAESRAESAEKVAHQRLQTQLQAAESREREATYALDCARQLQQDVAAKVRNIVAETERQRGAATQEVEQSHTKAQDAERRRRNAAATAERLRRKQERQDREGQNRNL</sequence>
<accession>A0A077PV68</accession>